<dbReference type="InterPro" id="IPR010994">
    <property type="entry name" value="RuvA_2-like"/>
</dbReference>
<dbReference type="Proteomes" id="UP000185473">
    <property type="component" value="Chromosome"/>
</dbReference>
<dbReference type="InterPro" id="IPR051675">
    <property type="entry name" value="Endo/Exo/Phosphatase_dom_1"/>
</dbReference>
<dbReference type="EMBL" id="CP014332">
    <property type="protein sequence ID" value="APS42104.1"/>
    <property type="molecule type" value="Genomic_DNA"/>
</dbReference>
<dbReference type="PANTHER" id="PTHR21180">
    <property type="entry name" value="ENDONUCLEASE/EXONUCLEASE/PHOSPHATASE FAMILY DOMAIN-CONTAINING PROTEIN 1"/>
    <property type="match status" value="1"/>
</dbReference>
<dbReference type="Gene3D" id="3.10.560.10">
    <property type="entry name" value="Outer membrane lipoprotein wza domain like"/>
    <property type="match status" value="1"/>
</dbReference>
<dbReference type="Pfam" id="PF10531">
    <property type="entry name" value="SLBB"/>
    <property type="match status" value="1"/>
</dbReference>
<keyword evidence="4" id="KW-0675">Receptor</keyword>
<dbReference type="KEGG" id="wjo:FOL01_1245"/>
<dbReference type="InterPro" id="IPR004509">
    <property type="entry name" value="Competence_ComEA_HhH"/>
</dbReference>
<feature type="region of interest" description="Disordered" evidence="1">
    <location>
        <begin position="139"/>
        <end position="167"/>
    </location>
</feature>
<dbReference type="OrthoDB" id="9790239at2"/>
<keyword evidence="2" id="KW-0472">Membrane</keyword>
<dbReference type="PANTHER" id="PTHR21180:SF32">
    <property type="entry name" value="ENDONUCLEASE_EXONUCLEASE_PHOSPHATASE FAMILY DOMAIN-CONTAINING PROTEIN 1"/>
    <property type="match status" value="1"/>
</dbReference>
<feature type="transmembrane region" description="Helical" evidence="2">
    <location>
        <begin position="15"/>
        <end position="34"/>
    </location>
</feature>
<evidence type="ECO:0000313" key="4">
    <source>
        <dbReference type="EMBL" id="APS42104.1"/>
    </source>
</evidence>
<dbReference type="GO" id="GO:0015627">
    <property type="term" value="C:type II protein secretion system complex"/>
    <property type="evidence" value="ECO:0007669"/>
    <property type="project" value="TreeGrafter"/>
</dbReference>
<feature type="compositionally biased region" description="Polar residues" evidence="1">
    <location>
        <begin position="145"/>
        <end position="167"/>
    </location>
</feature>
<dbReference type="InterPro" id="IPR019554">
    <property type="entry name" value="Soluble_ligand-bd"/>
</dbReference>
<reference evidence="4 5" key="1">
    <citation type="submission" date="2016-02" db="EMBL/GenBank/DDBJ databases">
        <title>Complete Genome Sequence of Weissella jogaejeotgali FOL01.</title>
        <authorList>
            <person name="Lee J.-H."/>
            <person name="Ku H.-J."/>
        </authorList>
    </citation>
    <scope>NUCLEOTIDE SEQUENCE [LARGE SCALE GENOMIC DNA]</scope>
    <source>
        <strain evidence="4 5">FOL01</strain>
    </source>
</reference>
<feature type="domain" description="Helix-hairpin-helix DNA-binding motif class 1" evidence="3">
    <location>
        <begin position="205"/>
        <end position="224"/>
    </location>
</feature>
<name>A0A1L6RC24_9LACO</name>
<keyword evidence="2" id="KW-0812">Transmembrane</keyword>
<accession>A0A1L6RC24</accession>
<dbReference type="SUPFAM" id="SSF47781">
    <property type="entry name" value="RuvA domain 2-like"/>
    <property type="match status" value="1"/>
</dbReference>
<dbReference type="GO" id="GO:0006281">
    <property type="term" value="P:DNA repair"/>
    <property type="evidence" value="ECO:0007669"/>
    <property type="project" value="InterPro"/>
</dbReference>
<feature type="domain" description="Helix-hairpin-helix DNA-binding motif class 1" evidence="3">
    <location>
        <begin position="175"/>
        <end position="194"/>
    </location>
</feature>
<keyword evidence="2" id="KW-1133">Transmembrane helix</keyword>
<keyword evidence="5" id="KW-1185">Reference proteome</keyword>
<dbReference type="GO" id="GO:0003677">
    <property type="term" value="F:DNA binding"/>
    <property type="evidence" value="ECO:0007669"/>
    <property type="project" value="InterPro"/>
</dbReference>
<dbReference type="SMART" id="SM00278">
    <property type="entry name" value="HhH1"/>
    <property type="match status" value="2"/>
</dbReference>
<proteinExistence type="predicted"/>
<evidence type="ECO:0000313" key="5">
    <source>
        <dbReference type="Proteomes" id="UP000185473"/>
    </source>
</evidence>
<sequence length="227" mass="24911">MVQIKALYYRYQHQIGFSIILIIVGISLLIWWQVSQSSDGVSSKDFTTIAAHQKNAKKSEKIKKTINNEKSANIVIDVKGAVHRPGVYYFDKQPIVAEVLSRAGGTLSSVDSVRINLAATLTNGQVLYVPMGNEQVPDTYPLPGQSPQNMQDNLQDNRSNQSSNDKINLNTADSAALQKLPGIGEKRAQDIIKQRETMGGFKVVTDLQEVNGIGAKTFAKLKPLVTV</sequence>
<dbReference type="STRING" id="1631871.FOL01_1245"/>
<dbReference type="NCBIfam" id="TIGR00426">
    <property type="entry name" value="competence protein ComEA helix-hairpin-helix repeat region"/>
    <property type="match status" value="1"/>
</dbReference>
<dbReference type="Gene3D" id="1.10.150.310">
    <property type="entry name" value="Tex RuvX-like domain-like"/>
    <property type="match status" value="1"/>
</dbReference>
<evidence type="ECO:0000259" key="3">
    <source>
        <dbReference type="SMART" id="SM00278"/>
    </source>
</evidence>
<dbReference type="InterPro" id="IPR003583">
    <property type="entry name" value="Hlx-hairpin-Hlx_DNA-bd_motif"/>
</dbReference>
<evidence type="ECO:0000256" key="1">
    <source>
        <dbReference type="SAM" id="MobiDB-lite"/>
    </source>
</evidence>
<dbReference type="GO" id="GO:0015628">
    <property type="term" value="P:protein secretion by the type II secretion system"/>
    <property type="evidence" value="ECO:0007669"/>
    <property type="project" value="TreeGrafter"/>
</dbReference>
<gene>
    <name evidence="4" type="ORF">FOL01_1245</name>
</gene>
<dbReference type="Pfam" id="PF12836">
    <property type="entry name" value="HHH_3"/>
    <property type="match status" value="1"/>
</dbReference>
<dbReference type="RefSeq" id="WP_075269873.1">
    <property type="nucleotide sequence ID" value="NZ_CP014332.1"/>
</dbReference>
<organism evidence="4 5">
    <name type="scientific">Weissella jogaejeotgali</name>
    <dbReference type="NCBI Taxonomy" id="1631871"/>
    <lineage>
        <taxon>Bacteria</taxon>
        <taxon>Bacillati</taxon>
        <taxon>Bacillota</taxon>
        <taxon>Bacilli</taxon>
        <taxon>Lactobacillales</taxon>
        <taxon>Lactobacillaceae</taxon>
        <taxon>Weissella</taxon>
    </lineage>
</organism>
<dbReference type="AlphaFoldDB" id="A0A1L6RC24"/>
<protein>
    <submittedName>
        <fullName evidence="4">Late competence protein ComEA, DNA receptor</fullName>
    </submittedName>
</protein>
<evidence type="ECO:0000256" key="2">
    <source>
        <dbReference type="SAM" id="Phobius"/>
    </source>
</evidence>